<dbReference type="STRING" id="36844.SAMN04488501_10447"/>
<protein>
    <submittedName>
        <fullName evidence="11">Preprotein translocase subunit YajC</fullName>
    </submittedName>
</protein>
<organism evidence="11 12">
    <name type="scientific">Clostridium homopropionicum DSM 5847</name>
    <dbReference type="NCBI Taxonomy" id="1121318"/>
    <lineage>
        <taxon>Bacteria</taxon>
        <taxon>Bacillati</taxon>
        <taxon>Bacillota</taxon>
        <taxon>Clostridia</taxon>
        <taxon>Eubacteriales</taxon>
        <taxon>Clostridiaceae</taxon>
        <taxon>Clostridium</taxon>
    </lineage>
</organism>
<dbReference type="Proteomes" id="UP000037043">
    <property type="component" value="Unassembled WGS sequence"/>
</dbReference>
<evidence type="ECO:0000256" key="3">
    <source>
        <dbReference type="ARBA" id="ARBA00022448"/>
    </source>
</evidence>
<keyword evidence="3" id="KW-0813">Transport</keyword>
<evidence type="ECO:0000256" key="10">
    <source>
        <dbReference type="SAM" id="Phobius"/>
    </source>
</evidence>
<keyword evidence="9 10" id="KW-0472">Membrane</keyword>
<dbReference type="GO" id="GO:0015031">
    <property type="term" value="P:protein transport"/>
    <property type="evidence" value="ECO:0007669"/>
    <property type="project" value="UniProtKB-KW"/>
</dbReference>
<dbReference type="SMART" id="SM01323">
    <property type="entry name" value="YajC"/>
    <property type="match status" value="1"/>
</dbReference>
<comment type="similarity">
    <text evidence="2">Belongs to the YajC family.</text>
</comment>
<keyword evidence="6" id="KW-0653">Protein transport</keyword>
<feature type="transmembrane region" description="Helical" evidence="10">
    <location>
        <begin position="6"/>
        <end position="27"/>
    </location>
</feature>
<dbReference type="Pfam" id="PF02699">
    <property type="entry name" value="YajC"/>
    <property type="match status" value="1"/>
</dbReference>
<proteinExistence type="inferred from homology"/>
<evidence type="ECO:0000256" key="7">
    <source>
        <dbReference type="ARBA" id="ARBA00022989"/>
    </source>
</evidence>
<keyword evidence="5 10" id="KW-0812">Transmembrane</keyword>
<keyword evidence="4" id="KW-1003">Cell membrane</keyword>
<dbReference type="PATRIC" id="fig|1121318.3.peg.675"/>
<evidence type="ECO:0000256" key="5">
    <source>
        <dbReference type="ARBA" id="ARBA00022692"/>
    </source>
</evidence>
<keyword evidence="7 10" id="KW-1133">Transmembrane helix</keyword>
<evidence type="ECO:0000256" key="2">
    <source>
        <dbReference type="ARBA" id="ARBA00006742"/>
    </source>
</evidence>
<dbReference type="AlphaFoldDB" id="A0A0L6ZDP2"/>
<dbReference type="NCBIfam" id="TIGR00739">
    <property type="entry name" value="yajC"/>
    <property type="match status" value="1"/>
</dbReference>
<dbReference type="RefSeq" id="WP_052220263.1">
    <property type="nucleotide sequence ID" value="NZ_LHUR01000011.1"/>
</dbReference>
<evidence type="ECO:0000313" key="12">
    <source>
        <dbReference type="Proteomes" id="UP000037043"/>
    </source>
</evidence>
<dbReference type="InterPro" id="IPR003849">
    <property type="entry name" value="Preprotein_translocase_YajC"/>
</dbReference>
<comment type="subcellular location">
    <subcellularLocation>
        <location evidence="1">Cell membrane</location>
        <topology evidence="1">Single-pass membrane protein</topology>
    </subcellularLocation>
</comment>
<evidence type="ECO:0000256" key="8">
    <source>
        <dbReference type="ARBA" id="ARBA00023010"/>
    </source>
</evidence>
<dbReference type="PRINTS" id="PR01853">
    <property type="entry name" value="YAJCTRNLCASE"/>
</dbReference>
<reference evidence="12" key="1">
    <citation type="submission" date="2015-08" db="EMBL/GenBank/DDBJ databases">
        <title>Genome sequence of the strict anaerobe Clostridium homopropionicum LuHBu1 (DSM 5847T).</title>
        <authorList>
            <person name="Poehlein A."/>
            <person name="Beck M."/>
            <person name="Schiel-Bengelsdorf B."/>
            <person name="Bengelsdorf F.R."/>
            <person name="Daniel R."/>
            <person name="Duerre P."/>
        </authorList>
    </citation>
    <scope>NUCLEOTIDE SEQUENCE [LARGE SCALE GENOMIC DNA]</scope>
    <source>
        <strain evidence="12">DSM 5847</strain>
    </source>
</reference>
<dbReference type="PANTHER" id="PTHR33909">
    <property type="entry name" value="SEC TRANSLOCON ACCESSORY COMPLEX SUBUNIT YAJC"/>
    <property type="match status" value="1"/>
</dbReference>
<accession>A0A0L6ZDP2</accession>
<evidence type="ECO:0000256" key="1">
    <source>
        <dbReference type="ARBA" id="ARBA00004162"/>
    </source>
</evidence>
<evidence type="ECO:0000256" key="6">
    <source>
        <dbReference type="ARBA" id="ARBA00022927"/>
    </source>
</evidence>
<name>A0A0L6ZDP2_9CLOT</name>
<sequence length="99" mass="11127">MIQDGNTVAVAISFLFMLLLFYIAILVPEKKMKNKFNSMLLSLKVKDNIITNAGIVGTVCEIKEKYIIIATGPDRVKIEIDKKNIASVLNKEIEDKKVE</sequence>
<comment type="caution">
    <text evidence="11">The sequence shown here is derived from an EMBL/GenBank/DDBJ whole genome shotgun (WGS) entry which is preliminary data.</text>
</comment>
<evidence type="ECO:0000256" key="9">
    <source>
        <dbReference type="ARBA" id="ARBA00023136"/>
    </source>
</evidence>
<keyword evidence="8" id="KW-0811">Translocation</keyword>
<keyword evidence="12" id="KW-1185">Reference proteome</keyword>
<evidence type="ECO:0000313" key="11">
    <source>
        <dbReference type="EMBL" id="KOA21085.1"/>
    </source>
</evidence>
<gene>
    <name evidence="11" type="ORF">CLHOM_06730</name>
</gene>
<dbReference type="GO" id="GO:0005886">
    <property type="term" value="C:plasma membrane"/>
    <property type="evidence" value="ECO:0007669"/>
    <property type="project" value="UniProtKB-SubCell"/>
</dbReference>
<dbReference type="PANTHER" id="PTHR33909:SF1">
    <property type="entry name" value="SEC TRANSLOCON ACCESSORY COMPLEX SUBUNIT YAJC"/>
    <property type="match status" value="1"/>
</dbReference>
<dbReference type="EMBL" id="LHUR01000011">
    <property type="protein sequence ID" value="KOA21085.1"/>
    <property type="molecule type" value="Genomic_DNA"/>
</dbReference>
<evidence type="ECO:0000256" key="4">
    <source>
        <dbReference type="ARBA" id="ARBA00022475"/>
    </source>
</evidence>